<dbReference type="GO" id="GO:0009893">
    <property type="term" value="P:positive regulation of metabolic process"/>
    <property type="evidence" value="ECO:0007669"/>
    <property type="project" value="UniProtKB-ARBA"/>
</dbReference>
<evidence type="ECO:0000313" key="19">
    <source>
        <dbReference type="Proteomes" id="UP001214576"/>
    </source>
</evidence>
<organism evidence="18 19">
    <name type="scientific">Ovis ammon polii</name>
    <dbReference type="NCBI Taxonomy" id="230172"/>
    <lineage>
        <taxon>Eukaryota</taxon>
        <taxon>Metazoa</taxon>
        <taxon>Chordata</taxon>
        <taxon>Craniata</taxon>
        <taxon>Vertebrata</taxon>
        <taxon>Euteleostomi</taxon>
        <taxon>Mammalia</taxon>
        <taxon>Eutheria</taxon>
        <taxon>Laurasiatheria</taxon>
        <taxon>Artiodactyla</taxon>
        <taxon>Ruminantia</taxon>
        <taxon>Pecora</taxon>
        <taxon>Bovidae</taxon>
        <taxon>Caprinae</taxon>
        <taxon>Ovis</taxon>
    </lineage>
</organism>
<dbReference type="GO" id="GO:0005125">
    <property type="term" value="F:cytokine activity"/>
    <property type="evidence" value="ECO:0007669"/>
    <property type="project" value="UniProtKB-KW"/>
</dbReference>
<dbReference type="PANTHER" id="PTHR11691:SF36">
    <property type="entry name" value="IFN-CHI1"/>
    <property type="match status" value="1"/>
</dbReference>
<dbReference type="PANTHER" id="PTHR11691">
    <property type="entry name" value="TYPE I INTERFERON"/>
    <property type="match status" value="1"/>
</dbReference>
<reference evidence="18" key="1">
    <citation type="submission" date="2022-03" db="EMBL/GenBank/DDBJ databases">
        <title>Genomic analyses of argali, domestic sheep and their hybrids provide insights into chromosomal evolution, heterosis and genetic basis of agronomic traits.</title>
        <authorList>
            <person name="Li M."/>
        </authorList>
    </citation>
    <scope>NUCLEOTIDE SEQUENCE</scope>
    <source>
        <strain evidence="18">CAU-MHL-2022a</strain>
        <tissue evidence="18">Skin</tissue>
    </source>
</reference>
<evidence type="ECO:0000256" key="10">
    <source>
        <dbReference type="ARBA" id="ARBA00023157"/>
    </source>
</evidence>
<dbReference type="GO" id="GO:0002683">
    <property type="term" value="P:negative regulation of immune system process"/>
    <property type="evidence" value="ECO:0007669"/>
    <property type="project" value="UniProtKB-ARBA"/>
</dbReference>
<dbReference type="SUPFAM" id="SSF47266">
    <property type="entry name" value="4-helical cytokines"/>
    <property type="match status" value="2"/>
</dbReference>
<evidence type="ECO:0000256" key="5">
    <source>
        <dbReference type="ARBA" id="ARBA00022525"/>
    </source>
</evidence>
<comment type="subunit">
    <text evidence="3">Monomer.</text>
</comment>
<evidence type="ECO:0000256" key="9">
    <source>
        <dbReference type="ARBA" id="ARBA00023118"/>
    </source>
</evidence>
<dbReference type="PRINTS" id="PR00266">
    <property type="entry name" value="INTERFERONAB"/>
</dbReference>
<keyword evidence="9 16" id="KW-0051">Antiviral defense</keyword>
<evidence type="ECO:0000256" key="2">
    <source>
        <dbReference type="ARBA" id="ARBA00006593"/>
    </source>
</evidence>
<sequence>MTYRCLLQMVLLLCLSTTALCRSYSLLRFQQGRSLEVCQNLLWQLPSTPQHCLEFRMDFQVPEEMKQAQQFRKEDAVLVMYEMLQHIFNILTRDFSSTGWSDTIIEHLREELYGQMNRLEPIQKEIMQKQTSTMGDTTDLHLRKYYFTLGQYLKAKEHNSSPTRINCKLSYHCDSKAKTTDPQRSRSRVGLEKQTVCGPQNLPRPPLQAVLQAPSIPMALPVSVLLALVMLCSSPMCSLGCELPASRSNLESFIHWSQMERVPTVSCLRDRTDFRFPQTLVPGTRLEKTEATAVVHELLQQTFQLFSTTGSSAGRDESLLDRFLVGLDQQLEDLDACLREGRTLEQSPLGSENSRLAVKGYFQRTSVYLKEKEYSRCAWEVVSVEIRRRLVFANKLIRKLRK</sequence>
<evidence type="ECO:0000256" key="4">
    <source>
        <dbReference type="ARBA" id="ARBA00022514"/>
    </source>
</evidence>
<evidence type="ECO:0000256" key="17">
    <source>
        <dbReference type="SAM" id="SignalP"/>
    </source>
</evidence>
<name>A0AAD4YCA0_OVIAM</name>
<evidence type="ECO:0000256" key="1">
    <source>
        <dbReference type="ARBA" id="ARBA00004613"/>
    </source>
</evidence>
<proteinExistence type="inferred from homology"/>
<comment type="similarity">
    <text evidence="2">Belongs to the alpha/beta interferon family. IFN-alphaII subfamily.</text>
</comment>
<dbReference type="Pfam" id="PF00143">
    <property type="entry name" value="Interferon"/>
    <property type="match status" value="2"/>
</dbReference>
<keyword evidence="6" id="KW-0372">Hormone</keyword>
<accession>A0AAD4YCA0</accession>
<dbReference type="Gene3D" id="1.20.1250.10">
    <property type="match status" value="2"/>
</dbReference>
<keyword evidence="7" id="KW-0635">Pregnancy</keyword>
<dbReference type="InterPro" id="IPR009079">
    <property type="entry name" value="4_helix_cytokine-like_core"/>
</dbReference>
<evidence type="ECO:0000256" key="14">
    <source>
        <dbReference type="ARBA" id="ARBA00032691"/>
    </source>
</evidence>
<keyword evidence="11" id="KW-0325">Glycoprotein</keyword>
<dbReference type="GO" id="GO:0098586">
    <property type="term" value="P:cellular response to virus"/>
    <property type="evidence" value="ECO:0007669"/>
    <property type="project" value="UniProtKB-ARBA"/>
</dbReference>
<keyword evidence="4 16" id="KW-0202">Cytokine</keyword>
<evidence type="ECO:0000256" key="3">
    <source>
        <dbReference type="ARBA" id="ARBA00011245"/>
    </source>
</evidence>
<dbReference type="FunFam" id="1.20.1250.10:FF:000001">
    <property type="entry name" value="Interferon alpha"/>
    <property type="match status" value="1"/>
</dbReference>
<evidence type="ECO:0000256" key="6">
    <source>
        <dbReference type="ARBA" id="ARBA00022702"/>
    </source>
</evidence>
<feature type="signal peptide" evidence="17">
    <location>
        <begin position="1"/>
        <end position="21"/>
    </location>
</feature>
<dbReference type="EMBL" id="JAKZEL010000007">
    <property type="protein sequence ID" value="KAI4542082.1"/>
    <property type="molecule type" value="Genomic_DNA"/>
</dbReference>
<evidence type="ECO:0000256" key="12">
    <source>
        <dbReference type="ARBA" id="ARBA00030373"/>
    </source>
</evidence>
<dbReference type="AlphaFoldDB" id="A0AAD4YCA0"/>
<feature type="chain" id="PRO_5042173105" description="Antiluteolysin" evidence="17">
    <location>
        <begin position="22"/>
        <end position="402"/>
    </location>
</feature>
<dbReference type="InterPro" id="IPR000471">
    <property type="entry name" value="Interferon_alpha/beta/delta"/>
</dbReference>
<dbReference type="Proteomes" id="UP001214576">
    <property type="component" value="Unassembled WGS sequence"/>
</dbReference>
<dbReference type="GO" id="GO:0005126">
    <property type="term" value="F:cytokine receptor binding"/>
    <property type="evidence" value="ECO:0007669"/>
    <property type="project" value="InterPro"/>
</dbReference>
<dbReference type="GO" id="GO:0007565">
    <property type="term" value="P:female pregnancy"/>
    <property type="evidence" value="ECO:0007669"/>
    <property type="project" value="UniProtKB-KW"/>
</dbReference>
<keyword evidence="8 17" id="KW-0732">Signal</keyword>
<evidence type="ECO:0000256" key="16">
    <source>
        <dbReference type="RuleBase" id="RU000436"/>
    </source>
</evidence>
<dbReference type="GO" id="GO:0051241">
    <property type="term" value="P:negative regulation of multicellular organismal process"/>
    <property type="evidence" value="ECO:0007669"/>
    <property type="project" value="UniProtKB-ARBA"/>
</dbReference>
<dbReference type="FunFam" id="1.20.1250.10:FF:000026">
    <property type="entry name" value="Interferon beta"/>
    <property type="match status" value="1"/>
</dbReference>
<keyword evidence="10" id="KW-1015">Disulfide bond</keyword>
<protein>
    <recommendedName>
        <fullName evidence="14">Antiluteolysin</fullName>
    </recommendedName>
    <alternativeName>
        <fullName evidence="15">Trophoblast antiluteolytic protein</fullName>
    </alternativeName>
    <alternativeName>
        <fullName evidence="12">Trophoblast protein 1</fullName>
    </alternativeName>
    <alternativeName>
        <fullName evidence="13">Trophoblastin</fullName>
    </alternativeName>
</protein>
<evidence type="ECO:0000256" key="8">
    <source>
        <dbReference type="ARBA" id="ARBA00022729"/>
    </source>
</evidence>
<evidence type="ECO:0000313" key="18">
    <source>
        <dbReference type="EMBL" id="KAI4542082.1"/>
    </source>
</evidence>
<dbReference type="SMART" id="SM00076">
    <property type="entry name" value="IFabd"/>
    <property type="match status" value="2"/>
</dbReference>
<evidence type="ECO:0000256" key="11">
    <source>
        <dbReference type="ARBA" id="ARBA00023180"/>
    </source>
</evidence>
<dbReference type="GO" id="GO:0051607">
    <property type="term" value="P:defense response to virus"/>
    <property type="evidence" value="ECO:0007669"/>
    <property type="project" value="UniProtKB-KW"/>
</dbReference>
<keyword evidence="5" id="KW-0964">Secreted</keyword>
<comment type="subcellular location">
    <subcellularLocation>
        <location evidence="1">Secreted</location>
    </subcellularLocation>
</comment>
<dbReference type="GO" id="GO:0005615">
    <property type="term" value="C:extracellular space"/>
    <property type="evidence" value="ECO:0007669"/>
    <property type="project" value="UniProtKB-KW"/>
</dbReference>
<gene>
    <name evidence="18" type="ORF">MG293_007461</name>
</gene>
<dbReference type="GO" id="GO:0045321">
    <property type="term" value="P:leukocyte activation"/>
    <property type="evidence" value="ECO:0007669"/>
    <property type="project" value="UniProtKB-ARBA"/>
</dbReference>
<evidence type="ECO:0000256" key="7">
    <source>
        <dbReference type="ARBA" id="ARBA00022720"/>
    </source>
</evidence>
<evidence type="ECO:0000256" key="13">
    <source>
        <dbReference type="ARBA" id="ARBA00031375"/>
    </source>
</evidence>
<evidence type="ECO:0000256" key="15">
    <source>
        <dbReference type="ARBA" id="ARBA00033104"/>
    </source>
</evidence>
<dbReference type="GO" id="GO:0005179">
    <property type="term" value="F:hormone activity"/>
    <property type="evidence" value="ECO:0007669"/>
    <property type="project" value="UniProtKB-KW"/>
</dbReference>
<dbReference type="GO" id="GO:0006955">
    <property type="term" value="P:immune response"/>
    <property type="evidence" value="ECO:0007669"/>
    <property type="project" value="UniProtKB-ARBA"/>
</dbReference>
<dbReference type="GO" id="GO:0071359">
    <property type="term" value="P:cellular response to dsRNA"/>
    <property type="evidence" value="ECO:0007669"/>
    <property type="project" value="UniProtKB-ARBA"/>
</dbReference>
<keyword evidence="19" id="KW-1185">Reference proteome</keyword>
<comment type="caution">
    <text evidence="18">The sequence shown here is derived from an EMBL/GenBank/DDBJ whole genome shotgun (WGS) entry which is preliminary data.</text>
</comment>